<proteinExistence type="predicted"/>
<name>A0A4Z2HPA4_9TELE</name>
<dbReference type="AlphaFoldDB" id="A0A4Z2HPA4"/>
<dbReference type="Proteomes" id="UP000314294">
    <property type="component" value="Unassembled WGS sequence"/>
</dbReference>
<evidence type="ECO:0000313" key="2">
    <source>
        <dbReference type="Proteomes" id="UP000314294"/>
    </source>
</evidence>
<accession>A0A4Z2HPA4</accession>
<evidence type="ECO:0000313" key="1">
    <source>
        <dbReference type="EMBL" id="TNN67607.1"/>
    </source>
</evidence>
<reference evidence="1 2" key="1">
    <citation type="submission" date="2019-03" db="EMBL/GenBank/DDBJ databases">
        <title>First draft genome of Liparis tanakae, snailfish: a comprehensive survey of snailfish specific genes.</title>
        <authorList>
            <person name="Kim W."/>
            <person name="Song I."/>
            <person name="Jeong J.-H."/>
            <person name="Kim D."/>
            <person name="Kim S."/>
            <person name="Ryu S."/>
            <person name="Song J.Y."/>
            <person name="Lee S.K."/>
        </authorList>
    </citation>
    <scope>NUCLEOTIDE SEQUENCE [LARGE SCALE GENOMIC DNA]</scope>
    <source>
        <tissue evidence="1">Muscle</tissue>
    </source>
</reference>
<sequence>MWLVQEEEKEEEEEEQKEARLVFDPQFTNGYDFKGLCTAVNSWIDTLLRTTAVKFNEALR</sequence>
<organism evidence="1 2">
    <name type="scientific">Liparis tanakae</name>
    <name type="common">Tanaka's snailfish</name>
    <dbReference type="NCBI Taxonomy" id="230148"/>
    <lineage>
        <taxon>Eukaryota</taxon>
        <taxon>Metazoa</taxon>
        <taxon>Chordata</taxon>
        <taxon>Craniata</taxon>
        <taxon>Vertebrata</taxon>
        <taxon>Euteleostomi</taxon>
        <taxon>Actinopterygii</taxon>
        <taxon>Neopterygii</taxon>
        <taxon>Teleostei</taxon>
        <taxon>Neoteleostei</taxon>
        <taxon>Acanthomorphata</taxon>
        <taxon>Eupercaria</taxon>
        <taxon>Perciformes</taxon>
        <taxon>Cottioidei</taxon>
        <taxon>Cottales</taxon>
        <taxon>Liparidae</taxon>
        <taxon>Liparis</taxon>
    </lineage>
</organism>
<comment type="caution">
    <text evidence="1">The sequence shown here is derived from an EMBL/GenBank/DDBJ whole genome shotgun (WGS) entry which is preliminary data.</text>
</comment>
<gene>
    <name evidence="1" type="ORF">EYF80_022176</name>
</gene>
<protein>
    <submittedName>
        <fullName evidence="1">Uncharacterized protein</fullName>
    </submittedName>
</protein>
<keyword evidence="2" id="KW-1185">Reference proteome</keyword>
<dbReference type="EMBL" id="SRLO01000201">
    <property type="protein sequence ID" value="TNN67607.1"/>
    <property type="molecule type" value="Genomic_DNA"/>
</dbReference>